<sequence>MNNKRKNSMLILASLLAVFICYKFAIQRTLEQKAQYRELKSQEELFSNIPRQFGLLNEKNKHYDSLLKKFQITETSMQNNLLKTINKASEKLQLKLIDFDEPHIFSENGRSKNSFLFKVEGSFENILKLVHQLEQKTRYGEVTNLHFRKLKNPKNRKTFLQAEVLIMNYK</sequence>
<gene>
    <name evidence="1" type="ORF">GWK08_06055</name>
</gene>
<evidence type="ECO:0008006" key="3">
    <source>
        <dbReference type="Google" id="ProtNLM"/>
    </source>
</evidence>
<keyword evidence="2" id="KW-1185">Reference proteome</keyword>
<protein>
    <recommendedName>
        <fullName evidence="3">General secretion pathway protein</fullName>
    </recommendedName>
</protein>
<name>A0A6P0UIB8_9FLAO</name>
<evidence type="ECO:0000313" key="2">
    <source>
        <dbReference type="Proteomes" id="UP000468581"/>
    </source>
</evidence>
<proteinExistence type="predicted"/>
<accession>A0A6P0UIB8</accession>
<comment type="caution">
    <text evidence="1">The sequence shown here is derived from an EMBL/GenBank/DDBJ whole genome shotgun (WGS) entry which is preliminary data.</text>
</comment>
<organism evidence="1 2">
    <name type="scientific">Leptobacterium flavescens</name>
    <dbReference type="NCBI Taxonomy" id="472055"/>
    <lineage>
        <taxon>Bacteria</taxon>
        <taxon>Pseudomonadati</taxon>
        <taxon>Bacteroidota</taxon>
        <taxon>Flavobacteriia</taxon>
        <taxon>Flavobacteriales</taxon>
        <taxon>Flavobacteriaceae</taxon>
        <taxon>Leptobacterium</taxon>
    </lineage>
</organism>
<dbReference type="EMBL" id="JAABOO010000001">
    <property type="protein sequence ID" value="NER12994.1"/>
    <property type="molecule type" value="Genomic_DNA"/>
</dbReference>
<evidence type="ECO:0000313" key="1">
    <source>
        <dbReference type="EMBL" id="NER12994.1"/>
    </source>
</evidence>
<dbReference type="InterPro" id="IPR014717">
    <property type="entry name" value="Transl_elong_EF1B/ribsomal_bS6"/>
</dbReference>
<dbReference type="Gene3D" id="3.30.70.60">
    <property type="match status" value="1"/>
</dbReference>
<dbReference type="RefSeq" id="WP_163605997.1">
    <property type="nucleotide sequence ID" value="NZ_JAABOO010000001.1"/>
</dbReference>
<dbReference type="AlphaFoldDB" id="A0A6P0UIB8"/>
<dbReference type="Proteomes" id="UP000468581">
    <property type="component" value="Unassembled WGS sequence"/>
</dbReference>
<reference evidence="1 2" key="1">
    <citation type="submission" date="2020-01" db="EMBL/GenBank/DDBJ databases">
        <title>Leptobacterium flavescens.</title>
        <authorList>
            <person name="Wang G."/>
        </authorList>
    </citation>
    <scope>NUCLEOTIDE SEQUENCE [LARGE SCALE GENOMIC DNA]</scope>
    <source>
        <strain evidence="1 2">KCTC 22160</strain>
    </source>
</reference>